<organism evidence="2 3">
    <name type="scientific">Kribbella hippodromi</name>
    <dbReference type="NCBI Taxonomy" id="434347"/>
    <lineage>
        <taxon>Bacteria</taxon>
        <taxon>Bacillati</taxon>
        <taxon>Actinomycetota</taxon>
        <taxon>Actinomycetes</taxon>
        <taxon>Propionibacteriales</taxon>
        <taxon>Kribbellaceae</taxon>
        <taxon>Kribbella</taxon>
    </lineage>
</organism>
<gene>
    <name evidence="2" type="ORF">GCM10009804_32710</name>
</gene>
<dbReference type="RefSeq" id="WP_344234375.1">
    <property type="nucleotide sequence ID" value="NZ_BAAAPH010000009.1"/>
</dbReference>
<evidence type="ECO:0000256" key="1">
    <source>
        <dbReference type="SAM" id="MobiDB-lite"/>
    </source>
</evidence>
<feature type="region of interest" description="Disordered" evidence="1">
    <location>
        <begin position="1"/>
        <end position="61"/>
    </location>
</feature>
<keyword evidence="3" id="KW-1185">Reference proteome</keyword>
<name>A0ABP4P4D5_9ACTN</name>
<evidence type="ECO:0000313" key="2">
    <source>
        <dbReference type="EMBL" id="GAA1573530.1"/>
    </source>
</evidence>
<feature type="compositionally biased region" description="Basic and acidic residues" evidence="1">
    <location>
        <begin position="30"/>
        <end position="42"/>
    </location>
</feature>
<comment type="caution">
    <text evidence="2">The sequence shown here is derived from an EMBL/GenBank/DDBJ whole genome shotgun (WGS) entry which is preliminary data.</text>
</comment>
<dbReference type="Proteomes" id="UP001501705">
    <property type="component" value="Unassembled WGS sequence"/>
</dbReference>
<feature type="compositionally biased region" description="Basic and acidic residues" evidence="1">
    <location>
        <begin position="1"/>
        <end position="23"/>
    </location>
</feature>
<proteinExistence type="predicted"/>
<evidence type="ECO:0000313" key="3">
    <source>
        <dbReference type="Proteomes" id="UP001501705"/>
    </source>
</evidence>
<dbReference type="EMBL" id="BAAAPH010000009">
    <property type="protein sequence ID" value="GAA1573530.1"/>
    <property type="molecule type" value="Genomic_DNA"/>
</dbReference>
<accession>A0ABP4P4D5</accession>
<feature type="compositionally biased region" description="Low complexity" evidence="1">
    <location>
        <begin position="44"/>
        <end position="54"/>
    </location>
</feature>
<sequence length="61" mass="6669">MSERNKVTPEERAQLRKLADEGRAANNMKDGVKPRGTEHGGRPTDGTSRGRTTGSQHPGRQ</sequence>
<reference evidence="3" key="1">
    <citation type="journal article" date="2019" name="Int. J. Syst. Evol. Microbiol.">
        <title>The Global Catalogue of Microorganisms (GCM) 10K type strain sequencing project: providing services to taxonomists for standard genome sequencing and annotation.</title>
        <authorList>
            <consortium name="The Broad Institute Genomics Platform"/>
            <consortium name="The Broad Institute Genome Sequencing Center for Infectious Disease"/>
            <person name="Wu L."/>
            <person name="Ma J."/>
        </authorList>
    </citation>
    <scope>NUCLEOTIDE SEQUENCE [LARGE SCALE GENOMIC DNA]</scope>
    <source>
        <strain evidence="3">JCM 15572</strain>
    </source>
</reference>
<protein>
    <recommendedName>
        <fullName evidence="4">DUF5302 domain-containing protein</fullName>
    </recommendedName>
</protein>
<evidence type="ECO:0008006" key="4">
    <source>
        <dbReference type="Google" id="ProtNLM"/>
    </source>
</evidence>